<dbReference type="GO" id="GO:0016747">
    <property type="term" value="F:acyltransferase activity, transferring groups other than amino-acyl groups"/>
    <property type="evidence" value="ECO:0007669"/>
    <property type="project" value="InterPro"/>
</dbReference>
<dbReference type="PROSITE" id="PS51186">
    <property type="entry name" value="GNAT"/>
    <property type="match status" value="1"/>
</dbReference>
<dbReference type="RefSeq" id="WP_087883951.1">
    <property type="nucleotide sequence ID" value="NZ_CP021748.1"/>
</dbReference>
<dbReference type="AlphaFoldDB" id="A0A1Z1W9Y9"/>
<gene>
    <name evidence="2" type="ORF">SMD44_02671</name>
</gene>
<dbReference type="Gene3D" id="3.40.630.30">
    <property type="match status" value="1"/>
</dbReference>
<dbReference type="Proteomes" id="UP000195880">
    <property type="component" value="Chromosome"/>
</dbReference>
<sequence length="173" mass="19404">MDMKHYGHTDAQDIRALLLDIHDDAYAGEADEFHSRERFTEFVDAWSAKETWACVIGFENGEPVGYAYGAAFSPGGWWRGVDDPAWLTEETRVFAVSELMVVPQWRKTGVSAKLHDTLIATQDAEFATLFVDTAHPRVVALYGGWGYQVIAESKPFEDAPLYAVMAKEIRQSP</sequence>
<organism evidence="2 3">
    <name type="scientific">Streptomyces alboflavus</name>
    <dbReference type="NCBI Taxonomy" id="67267"/>
    <lineage>
        <taxon>Bacteria</taxon>
        <taxon>Bacillati</taxon>
        <taxon>Actinomycetota</taxon>
        <taxon>Actinomycetes</taxon>
        <taxon>Kitasatosporales</taxon>
        <taxon>Streptomycetaceae</taxon>
        <taxon>Streptomyces</taxon>
    </lineage>
</organism>
<dbReference type="InterPro" id="IPR000182">
    <property type="entry name" value="GNAT_dom"/>
</dbReference>
<accession>A0A1Z1W9Y9</accession>
<proteinExistence type="predicted"/>
<feature type="domain" description="N-acetyltransferase" evidence="1">
    <location>
        <begin position="12"/>
        <end position="170"/>
    </location>
</feature>
<dbReference type="OrthoDB" id="4536199at2"/>
<dbReference type="InterPro" id="IPR016181">
    <property type="entry name" value="Acyl_CoA_acyltransferase"/>
</dbReference>
<name>A0A1Z1W9Y9_9ACTN</name>
<evidence type="ECO:0000259" key="1">
    <source>
        <dbReference type="PROSITE" id="PS51186"/>
    </source>
</evidence>
<dbReference type="SUPFAM" id="SSF55729">
    <property type="entry name" value="Acyl-CoA N-acyltransferases (Nat)"/>
    <property type="match status" value="1"/>
</dbReference>
<keyword evidence="3" id="KW-1185">Reference proteome</keyword>
<dbReference type="Pfam" id="PF00583">
    <property type="entry name" value="Acetyltransf_1"/>
    <property type="match status" value="1"/>
</dbReference>
<dbReference type="KEGG" id="salf:SMD44_02671"/>
<evidence type="ECO:0000313" key="3">
    <source>
        <dbReference type="Proteomes" id="UP000195880"/>
    </source>
</evidence>
<dbReference type="EMBL" id="CP021748">
    <property type="protein sequence ID" value="ARX83256.1"/>
    <property type="molecule type" value="Genomic_DNA"/>
</dbReference>
<reference evidence="2 3" key="1">
    <citation type="submission" date="2017-05" db="EMBL/GenBank/DDBJ databases">
        <title>Streptomyces alboflavus Genome sequencing and assembly.</title>
        <authorList>
            <person name="Wang Y."/>
            <person name="Du B."/>
            <person name="Ding Y."/>
            <person name="Liu H."/>
            <person name="Hou Q."/>
            <person name="Liu K."/>
            <person name="Wang C."/>
            <person name="Yao L."/>
        </authorList>
    </citation>
    <scope>NUCLEOTIDE SEQUENCE [LARGE SCALE GENOMIC DNA]</scope>
    <source>
        <strain evidence="2 3">MDJK44</strain>
    </source>
</reference>
<protein>
    <submittedName>
        <fullName evidence="2">Acetyltransferase</fullName>
    </submittedName>
</protein>
<keyword evidence="2" id="KW-0808">Transferase</keyword>
<evidence type="ECO:0000313" key="2">
    <source>
        <dbReference type="EMBL" id="ARX83256.1"/>
    </source>
</evidence>